<feature type="region of interest" description="Disordered" evidence="8">
    <location>
        <begin position="166"/>
        <end position="185"/>
    </location>
</feature>
<dbReference type="Pfam" id="PF12804">
    <property type="entry name" value="NTP_transf_3"/>
    <property type="match status" value="1"/>
</dbReference>
<evidence type="ECO:0000256" key="1">
    <source>
        <dbReference type="ARBA" id="ARBA00022490"/>
    </source>
</evidence>
<dbReference type="InterPro" id="IPR029044">
    <property type="entry name" value="Nucleotide-diphossugar_trans"/>
</dbReference>
<keyword evidence="1" id="KW-0963">Cytoplasm</keyword>
<name>A0A9X7V1J4_9GAMM</name>
<dbReference type="PANTHER" id="PTHR19136:SF81">
    <property type="entry name" value="MOLYBDENUM COFACTOR GUANYLYLTRANSFERASE"/>
    <property type="match status" value="1"/>
</dbReference>
<dbReference type="PANTHER" id="PTHR19136">
    <property type="entry name" value="MOLYBDENUM COFACTOR GUANYLYLTRANSFERASE"/>
    <property type="match status" value="1"/>
</dbReference>
<evidence type="ECO:0000256" key="6">
    <source>
        <dbReference type="ARBA" id="ARBA00023134"/>
    </source>
</evidence>
<keyword evidence="11" id="KW-1185">Reference proteome</keyword>
<feature type="compositionally biased region" description="Polar residues" evidence="8">
    <location>
        <begin position="166"/>
        <end position="177"/>
    </location>
</feature>
<keyword evidence="4" id="KW-0547">Nucleotide-binding</keyword>
<organism evidence="10 11">
    <name type="scientific">Venatoribacter cucullus</name>
    <dbReference type="NCBI Taxonomy" id="2661630"/>
    <lineage>
        <taxon>Bacteria</taxon>
        <taxon>Pseudomonadati</taxon>
        <taxon>Pseudomonadota</taxon>
        <taxon>Gammaproteobacteria</taxon>
        <taxon>Oceanospirillales</taxon>
        <taxon>Oceanospirillaceae</taxon>
        <taxon>Venatoribacter</taxon>
    </lineage>
</organism>
<evidence type="ECO:0000256" key="8">
    <source>
        <dbReference type="SAM" id="MobiDB-lite"/>
    </source>
</evidence>
<evidence type="ECO:0000256" key="4">
    <source>
        <dbReference type="ARBA" id="ARBA00022741"/>
    </source>
</evidence>
<keyword evidence="5" id="KW-0460">Magnesium</keyword>
<keyword evidence="2 10" id="KW-0808">Transferase</keyword>
<evidence type="ECO:0000259" key="9">
    <source>
        <dbReference type="Pfam" id="PF12804"/>
    </source>
</evidence>
<evidence type="ECO:0000256" key="2">
    <source>
        <dbReference type="ARBA" id="ARBA00022679"/>
    </source>
</evidence>
<dbReference type="GO" id="GO:0005525">
    <property type="term" value="F:GTP binding"/>
    <property type="evidence" value="ECO:0007669"/>
    <property type="project" value="UniProtKB-KW"/>
</dbReference>
<protein>
    <submittedName>
        <fullName evidence="10">NTP transferase domain-containing protein</fullName>
    </submittedName>
</protein>
<keyword evidence="7" id="KW-0501">Molybdenum cofactor biosynthesis</keyword>
<dbReference type="SUPFAM" id="SSF53448">
    <property type="entry name" value="Nucleotide-diphospho-sugar transferases"/>
    <property type="match status" value="1"/>
</dbReference>
<evidence type="ECO:0000256" key="7">
    <source>
        <dbReference type="ARBA" id="ARBA00023150"/>
    </source>
</evidence>
<keyword evidence="3" id="KW-0479">Metal-binding</keyword>
<dbReference type="GO" id="GO:0046872">
    <property type="term" value="F:metal ion binding"/>
    <property type="evidence" value="ECO:0007669"/>
    <property type="project" value="UniProtKB-KW"/>
</dbReference>
<keyword evidence="6" id="KW-0342">GTP-binding</keyword>
<accession>A0A9X7V1J4</accession>
<gene>
    <name evidence="10" type="ORF">GJQ55_05200</name>
</gene>
<dbReference type="CDD" id="cd02503">
    <property type="entry name" value="MobA"/>
    <property type="match status" value="1"/>
</dbReference>
<dbReference type="InterPro" id="IPR013482">
    <property type="entry name" value="Molybde_CF_guanTrfase"/>
</dbReference>
<dbReference type="EMBL" id="CP046056">
    <property type="protein sequence ID" value="QQD23914.1"/>
    <property type="molecule type" value="Genomic_DNA"/>
</dbReference>
<dbReference type="Gene3D" id="3.90.550.10">
    <property type="entry name" value="Spore Coat Polysaccharide Biosynthesis Protein SpsA, Chain A"/>
    <property type="match status" value="1"/>
</dbReference>
<dbReference type="GO" id="GO:0016779">
    <property type="term" value="F:nucleotidyltransferase activity"/>
    <property type="evidence" value="ECO:0007669"/>
    <property type="project" value="TreeGrafter"/>
</dbReference>
<dbReference type="AlphaFoldDB" id="A0A9X7V1J4"/>
<dbReference type="InterPro" id="IPR025877">
    <property type="entry name" value="MobA-like_NTP_Trfase"/>
</dbReference>
<dbReference type="RefSeq" id="WP_228346457.1">
    <property type="nucleotide sequence ID" value="NZ_CP046056.1"/>
</dbReference>
<dbReference type="GO" id="GO:1902758">
    <property type="term" value="P:bis(molybdopterin guanine dinucleotide)molybdenum biosynthetic process"/>
    <property type="evidence" value="ECO:0007669"/>
    <property type="project" value="TreeGrafter"/>
</dbReference>
<evidence type="ECO:0000256" key="3">
    <source>
        <dbReference type="ARBA" id="ARBA00022723"/>
    </source>
</evidence>
<reference evidence="10 11" key="1">
    <citation type="submission" date="2019-11" db="EMBL/GenBank/DDBJ databases">
        <title>Venatorbacter sp. nov. a predator of Campylobacter and other Gram-negative bacteria.</title>
        <authorList>
            <person name="Saeedi A."/>
            <person name="Cummings N.J."/>
            <person name="Connerton I.F."/>
            <person name="Connerton P.L."/>
        </authorList>
    </citation>
    <scope>NUCLEOTIDE SEQUENCE [LARGE SCALE GENOMIC DNA]</scope>
    <source>
        <strain evidence="10">XL5</strain>
    </source>
</reference>
<dbReference type="Proteomes" id="UP000596074">
    <property type="component" value="Chromosome"/>
</dbReference>
<proteinExistence type="predicted"/>
<feature type="domain" description="MobA-like NTP transferase" evidence="9">
    <location>
        <begin position="8"/>
        <end position="110"/>
    </location>
</feature>
<evidence type="ECO:0000256" key="5">
    <source>
        <dbReference type="ARBA" id="ARBA00022842"/>
    </source>
</evidence>
<dbReference type="KEGG" id="vcw:GJQ55_05200"/>
<evidence type="ECO:0000313" key="11">
    <source>
        <dbReference type="Proteomes" id="UP000596074"/>
    </source>
</evidence>
<sequence>MSASPFSAIILAGGQSSRMGRDKALLRWHGLPLWQYQQQLLKQLGCDDILLSHPHLGIADQHPDFGPLSGLQALVPLCQHAHILVLPVDMPLLTPAVLGYLLQQAELQPAHFQHNALPCVLHNTPELIRYLNRQMHPRGQRSVKSLLAFCEASSLECPWPETLINTNTPDDWQQINPPTDAEKLP</sequence>
<evidence type="ECO:0000313" key="10">
    <source>
        <dbReference type="EMBL" id="QQD23914.1"/>
    </source>
</evidence>